<accession>A0A8H4R516</accession>
<proteinExistence type="predicted"/>
<organism evidence="3 4">
    <name type="scientific">Agrocybe pediades</name>
    <dbReference type="NCBI Taxonomy" id="84607"/>
    <lineage>
        <taxon>Eukaryota</taxon>
        <taxon>Fungi</taxon>
        <taxon>Dikarya</taxon>
        <taxon>Basidiomycota</taxon>
        <taxon>Agaricomycotina</taxon>
        <taxon>Agaricomycetes</taxon>
        <taxon>Agaricomycetidae</taxon>
        <taxon>Agaricales</taxon>
        <taxon>Agaricineae</taxon>
        <taxon>Strophariaceae</taxon>
        <taxon>Agrocybe</taxon>
    </lineage>
</organism>
<evidence type="ECO:0000256" key="2">
    <source>
        <dbReference type="SAM" id="Phobius"/>
    </source>
</evidence>
<keyword evidence="2" id="KW-1133">Transmembrane helix</keyword>
<dbReference type="AlphaFoldDB" id="A0A8H4R516"/>
<feature type="transmembrane region" description="Helical" evidence="2">
    <location>
        <begin position="128"/>
        <end position="150"/>
    </location>
</feature>
<comment type="caution">
    <text evidence="3">The sequence shown here is derived from an EMBL/GenBank/DDBJ whole genome shotgun (WGS) entry which is preliminary data.</text>
</comment>
<evidence type="ECO:0000256" key="1">
    <source>
        <dbReference type="SAM" id="MobiDB-lite"/>
    </source>
</evidence>
<dbReference type="EMBL" id="JAACJL010000002">
    <property type="protein sequence ID" value="KAF4622449.1"/>
    <property type="molecule type" value="Genomic_DNA"/>
</dbReference>
<gene>
    <name evidence="3" type="ORF">D9613_009591</name>
</gene>
<keyword evidence="2" id="KW-0812">Transmembrane</keyword>
<keyword evidence="2" id="KW-0472">Membrane</keyword>
<sequence>MSSGKYTKVPVTEQPLPSTLGPKEGGIQALKEYTLQRGKTTSCSCNEKHCEQDEGLTQHSDHRRCHNGRLRRFLVPAIAVFLFLTALMVVGCMSMGGEAGWGVGDLVSRAVGDGTTNNGQSPFVHRKLYLIVIFVGLFVAHLRILCAALATSAHVAVVWPAWNALAVDYAQKG</sequence>
<feature type="region of interest" description="Disordered" evidence="1">
    <location>
        <begin position="1"/>
        <end position="23"/>
    </location>
</feature>
<keyword evidence="4" id="KW-1185">Reference proteome</keyword>
<protein>
    <submittedName>
        <fullName evidence="3">Uncharacterized protein</fullName>
    </submittedName>
</protein>
<name>A0A8H4R516_9AGAR</name>
<dbReference type="Proteomes" id="UP000521872">
    <property type="component" value="Unassembled WGS sequence"/>
</dbReference>
<evidence type="ECO:0000313" key="4">
    <source>
        <dbReference type="Proteomes" id="UP000521872"/>
    </source>
</evidence>
<reference evidence="3 4" key="1">
    <citation type="submission" date="2019-12" db="EMBL/GenBank/DDBJ databases">
        <authorList>
            <person name="Floudas D."/>
            <person name="Bentzer J."/>
            <person name="Ahren D."/>
            <person name="Johansson T."/>
            <person name="Persson P."/>
            <person name="Tunlid A."/>
        </authorList>
    </citation>
    <scope>NUCLEOTIDE SEQUENCE [LARGE SCALE GENOMIC DNA]</scope>
    <source>
        <strain evidence="3 4">CBS 102.39</strain>
    </source>
</reference>
<evidence type="ECO:0000313" key="3">
    <source>
        <dbReference type="EMBL" id="KAF4622449.1"/>
    </source>
</evidence>
<feature type="transmembrane region" description="Helical" evidence="2">
    <location>
        <begin position="73"/>
        <end position="96"/>
    </location>
</feature>